<protein>
    <submittedName>
        <fullName evidence="2">Uncharacterized protein</fullName>
    </submittedName>
</protein>
<feature type="region of interest" description="Disordered" evidence="1">
    <location>
        <begin position="617"/>
        <end position="640"/>
    </location>
</feature>
<accession>A0A0N0VH67</accession>
<feature type="region of interest" description="Disordered" evidence="1">
    <location>
        <begin position="64"/>
        <end position="93"/>
    </location>
</feature>
<evidence type="ECO:0000256" key="1">
    <source>
        <dbReference type="SAM" id="MobiDB-lite"/>
    </source>
</evidence>
<comment type="caution">
    <text evidence="2">The sequence shown here is derived from an EMBL/GenBank/DDBJ whole genome shotgun (WGS) entry which is preliminary data.</text>
</comment>
<dbReference type="Proteomes" id="UP000037923">
    <property type="component" value="Unassembled WGS sequence"/>
</dbReference>
<evidence type="ECO:0000313" key="2">
    <source>
        <dbReference type="EMBL" id="KPA84498.1"/>
    </source>
</evidence>
<name>A0A0N0VH67_LEPPY</name>
<gene>
    <name evidence="2" type="ORF">ABB37_01047</name>
</gene>
<reference evidence="2 3" key="1">
    <citation type="submission" date="2015-07" db="EMBL/GenBank/DDBJ databases">
        <title>High-quality genome of monoxenous trypanosomatid Leptomonas pyrrhocoris.</title>
        <authorList>
            <person name="Flegontov P."/>
            <person name="Butenko A."/>
            <person name="Firsov S."/>
            <person name="Vlcek C."/>
            <person name="Logacheva M.D."/>
            <person name="Field M."/>
            <person name="Filatov D."/>
            <person name="Flegontova O."/>
            <person name="Gerasimov E."/>
            <person name="Jackson A.P."/>
            <person name="Kelly S."/>
            <person name="Opperdoes F."/>
            <person name="O'Reilly A."/>
            <person name="Votypka J."/>
            <person name="Yurchenko V."/>
            <person name="Lukes J."/>
        </authorList>
    </citation>
    <scope>NUCLEOTIDE SEQUENCE [LARGE SCALE GENOMIC DNA]</scope>
    <source>
        <strain evidence="2">H10</strain>
    </source>
</reference>
<feature type="region of interest" description="Disordered" evidence="1">
    <location>
        <begin position="486"/>
        <end position="517"/>
    </location>
</feature>
<dbReference type="GeneID" id="26901342"/>
<feature type="compositionally biased region" description="Low complexity" evidence="1">
    <location>
        <begin position="302"/>
        <end position="313"/>
    </location>
</feature>
<feature type="region of interest" description="Disordered" evidence="1">
    <location>
        <begin position="383"/>
        <end position="403"/>
    </location>
</feature>
<feature type="region of interest" description="Disordered" evidence="1">
    <location>
        <begin position="271"/>
        <end position="367"/>
    </location>
</feature>
<dbReference type="AlphaFoldDB" id="A0A0N0VH67"/>
<keyword evidence="3" id="KW-1185">Reference proteome</keyword>
<dbReference type="RefSeq" id="XP_015662936.1">
    <property type="nucleotide sequence ID" value="XM_015797416.1"/>
</dbReference>
<organism evidence="2 3">
    <name type="scientific">Leptomonas pyrrhocoris</name>
    <name type="common">Firebug parasite</name>
    <dbReference type="NCBI Taxonomy" id="157538"/>
    <lineage>
        <taxon>Eukaryota</taxon>
        <taxon>Discoba</taxon>
        <taxon>Euglenozoa</taxon>
        <taxon>Kinetoplastea</taxon>
        <taxon>Metakinetoplastina</taxon>
        <taxon>Trypanosomatida</taxon>
        <taxon>Trypanosomatidae</taxon>
        <taxon>Leishmaniinae</taxon>
        <taxon>Leptomonas</taxon>
    </lineage>
</organism>
<dbReference type="VEuPathDB" id="TriTrypDB:LpyrH10_02_0210"/>
<dbReference type="OMA" id="PQGDEMP"/>
<dbReference type="OrthoDB" id="273436at2759"/>
<feature type="compositionally biased region" description="Low complexity" evidence="1">
    <location>
        <begin position="334"/>
        <end position="347"/>
    </location>
</feature>
<proteinExistence type="predicted"/>
<dbReference type="PROSITE" id="PS51257">
    <property type="entry name" value="PROKAR_LIPOPROTEIN"/>
    <property type="match status" value="1"/>
</dbReference>
<sequence length="640" mass="66517">MSGDSRTSRASLQRPTSATPVLLQSCSLFADPPVALPNLDELRAADVLVHAYYGTLAKTSLPPSPPFTSLSVQSGASPLDAGGAKHGPDPLPPPSAYPASVVAEATTVGEVIGASLAREVVEAAANLYTSRRLDDLVETYTACATWDDARDVVASAFLPQDVRGNGLSSEPARANAEVPVQDAPQREQLLGASAQSLPTPVFMRSALSLAGVTTRTLTSILTPQSSLYPPPLGTTLPVRCATHDTTGPTPPPSVPMDAFSRYVLLVEEVPPPTAAADRPRSPLRGSPPRPRATRSKAKSAERSTPAAAAAALSPSPPVTVNAPGKRSTRRSQRRSLQPLQASSLPEPASSRGKISFSPTAQTPPEDPLTRALRQGLFSATVDGAPGAVKAERPPARPAVTGVGLSSSSFPSIMGGNDTLKKVAGKQALRAAGVIAVEQDRLWTTDRGGKSQPRGGQHKDAVRCHVVPNEEDDASKLAQEDEVAVVNEGSAHAAEAERDQRGKGGSRRAPLSNTAKSAAAAAKTKKALTAEREAWTASFFSATDAAGEAPLQDQVQVMPSPGVKVVGGAFSPTAAQTTRRGHKGAAAGANTMMDGGDFTVPADRMALSAFDEKRVAVRKPNGPGRITSPRKPRQVQAFKTM</sequence>
<evidence type="ECO:0000313" key="3">
    <source>
        <dbReference type="Proteomes" id="UP000037923"/>
    </source>
</evidence>
<dbReference type="RefSeq" id="XP_015662937.1">
    <property type="nucleotide sequence ID" value="XM_015797417.1"/>
</dbReference>
<dbReference type="EMBL" id="LGTL01000002">
    <property type="protein sequence ID" value="KPA84497.1"/>
    <property type="molecule type" value="Genomic_DNA"/>
</dbReference>
<dbReference type="EMBL" id="LGTL01000002">
    <property type="protein sequence ID" value="KPA84498.1"/>
    <property type="molecule type" value="Genomic_DNA"/>
</dbReference>